<dbReference type="FunFam" id="3.40.50.300:FF:000870">
    <property type="entry name" value="MutS protein homolog 4"/>
    <property type="match status" value="1"/>
</dbReference>
<dbReference type="NCBIfam" id="NF003810">
    <property type="entry name" value="PRK05399.1"/>
    <property type="match status" value="1"/>
</dbReference>
<dbReference type="GO" id="GO:0030983">
    <property type="term" value="F:mismatched DNA binding"/>
    <property type="evidence" value="ECO:0007669"/>
    <property type="project" value="InterPro"/>
</dbReference>
<evidence type="ECO:0000256" key="6">
    <source>
        <dbReference type="ARBA" id="ARBA00023125"/>
    </source>
</evidence>
<evidence type="ECO:0000256" key="9">
    <source>
        <dbReference type="HAMAP-Rule" id="MF_00096"/>
    </source>
</evidence>
<dbReference type="Pfam" id="PF05190">
    <property type="entry name" value="MutS_IV"/>
    <property type="match status" value="1"/>
</dbReference>
<evidence type="ECO:0000259" key="11">
    <source>
        <dbReference type="PROSITE" id="PS00486"/>
    </source>
</evidence>
<dbReference type="FunFam" id="1.10.1420.10:FF:000007">
    <property type="entry name" value="DNA mismatch repair protein MutS"/>
    <property type="match status" value="1"/>
</dbReference>
<dbReference type="Proteomes" id="UP000665020">
    <property type="component" value="Chromosome"/>
</dbReference>
<dbReference type="GO" id="GO:0005829">
    <property type="term" value="C:cytosol"/>
    <property type="evidence" value="ECO:0007669"/>
    <property type="project" value="TreeGrafter"/>
</dbReference>
<dbReference type="Gene3D" id="3.40.50.300">
    <property type="entry name" value="P-loop containing nucleotide triphosphate hydrolases"/>
    <property type="match status" value="1"/>
</dbReference>
<dbReference type="InterPro" id="IPR005748">
    <property type="entry name" value="DNA_mismatch_repair_MutS"/>
</dbReference>
<evidence type="ECO:0000256" key="7">
    <source>
        <dbReference type="ARBA" id="ARBA00023204"/>
    </source>
</evidence>
<reference evidence="12" key="1">
    <citation type="submission" date="2019-12" db="EMBL/GenBank/DDBJ databases">
        <authorList>
            <person name="zhang j."/>
            <person name="sun C.M."/>
        </authorList>
    </citation>
    <scope>NUCLEOTIDE SEQUENCE</scope>
    <source>
        <strain evidence="12">NS-1</strain>
    </source>
</reference>
<dbReference type="CDD" id="cd03284">
    <property type="entry name" value="ABC_MutS1"/>
    <property type="match status" value="1"/>
</dbReference>
<dbReference type="GO" id="GO:0003684">
    <property type="term" value="F:damaged DNA binding"/>
    <property type="evidence" value="ECO:0007669"/>
    <property type="project" value="UniProtKB-UniRule"/>
</dbReference>
<dbReference type="SUPFAM" id="SSF48334">
    <property type="entry name" value="DNA repair protein MutS, domain III"/>
    <property type="match status" value="1"/>
</dbReference>
<dbReference type="Pfam" id="PF00488">
    <property type="entry name" value="MutS_V"/>
    <property type="match status" value="1"/>
</dbReference>
<dbReference type="SUPFAM" id="SSF55271">
    <property type="entry name" value="DNA repair protein MutS, domain I"/>
    <property type="match status" value="1"/>
</dbReference>
<evidence type="ECO:0000313" key="12">
    <source>
        <dbReference type="EMBL" id="QTL98305.1"/>
    </source>
</evidence>
<accession>A0A8A7KDX4</accession>
<dbReference type="InterPro" id="IPR016151">
    <property type="entry name" value="DNA_mismatch_repair_MutS_N"/>
</dbReference>
<dbReference type="FunFam" id="3.40.1170.10:FF:000001">
    <property type="entry name" value="DNA mismatch repair protein MutS"/>
    <property type="match status" value="1"/>
</dbReference>
<name>A0A8A7KDX4_9FIRM</name>
<dbReference type="Gene3D" id="3.40.1170.10">
    <property type="entry name" value="DNA repair protein MutS, domain I"/>
    <property type="match status" value="1"/>
</dbReference>
<dbReference type="Gene3D" id="1.10.1420.10">
    <property type="match status" value="2"/>
</dbReference>
<dbReference type="InterPro" id="IPR007696">
    <property type="entry name" value="DNA_mismatch_repair_MutS_core"/>
</dbReference>
<dbReference type="InterPro" id="IPR036187">
    <property type="entry name" value="DNA_mismatch_repair_MutS_sf"/>
</dbReference>
<keyword evidence="4 9" id="KW-0227">DNA damage</keyword>
<evidence type="ECO:0000256" key="8">
    <source>
        <dbReference type="ARBA" id="ARBA00024647"/>
    </source>
</evidence>
<dbReference type="GO" id="GO:0005524">
    <property type="term" value="F:ATP binding"/>
    <property type="evidence" value="ECO:0007669"/>
    <property type="project" value="UniProtKB-UniRule"/>
</dbReference>
<feature type="binding site" evidence="9">
    <location>
        <begin position="619"/>
        <end position="626"/>
    </location>
    <ligand>
        <name>ATP</name>
        <dbReference type="ChEBI" id="CHEBI:30616"/>
    </ligand>
</feature>
<dbReference type="SMART" id="SM00533">
    <property type="entry name" value="MUTSd"/>
    <property type="match status" value="1"/>
</dbReference>
<keyword evidence="13" id="KW-1185">Reference proteome</keyword>
<evidence type="ECO:0000256" key="2">
    <source>
        <dbReference type="ARBA" id="ARBA00021982"/>
    </source>
</evidence>
<dbReference type="GO" id="GO:0006298">
    <property type="term" value="P:mismatch repair"/>
    <property type="evidence" value="ECO:0007669"/>
    <property type="project" value="UniProtKB-UniRule"/>
</dbReference>
<comment type="similarity">
    <text evidence="1 9 10">Belongs to the DNA mismatch repair MutS family.</text>
</comment>
<dbReference type="InterPro" id="IPR017261">
    <property type="entry name" value="DNA_mismatch_repair_MutS/MSH"/>
</dbReference>
<dbReference type="Gene3D" id="3.30.420.110">
    <property type="entry name" value="MutS, connector domain"/>
    <property type="match status" value="1"/>
</dbReference>
<dbReference type="InterPro" id="IPR000432">
    <property type="entry name" value="DNA_mismatch_repair_MutS_C"/>
</dbReference>
<evidence type="ECO:0000256" key="5">
    <source>
        <dbReference type="ARBA" id="ARBA00022840"/>
    </source>
</evidence>
<organism evidence="12 13">
    <name type="scientific">Iocasia fonsfrigidae</name>
    <dbReference type="NCBI Taxonomy" id="2682810"/>
    <lineage>
        <taxon>Bacteria</taxon>
        <taxon>Bacillati</taxon>
        <taxon>Bacillota</taxon>
        <taxon>Clostridia</taxon>
        <taxon>Halanaerobiales</taxon>
        <taxon>Halanaerobiaceae</taxon>
        <taxon>Iocasia</taxon>
    </lineage>
</organism>
<dbReference type="PANTHER" id="PTHR11361:SF34">
    <property type="entry name" value="DNA MISMATCH REPAIR PROTEIN MSH1, MITOCHONDRIAL"/>
    <property type="match status" value="1"/>
</dbReference>
<protein>
    <recommendedName>
        <fullName evidence="2 9">DNA mismatch repair protein MutS</fullName>
    </recommendedName>
</protein>
<dbReference type="InterPro" id="IPR007860">
    <property type="entry name" value="DNA_mmatch_repair_MutS_con_dom"/>
</dbReference>
<evidence type="ECO:0000256" key="1">
    <source>
        <dbReference type="ARBA" id="ARBA00006271"/>
    </source>
</evidence>
<keyword evidence="7 9" id="KW-0234">DNA repair</keyword>
<dbReference type="PROSITE" id="PS00486">
    <property type="entry name" value="DNA_MISMATCH_REPAIR_2"/>
    <property type="match status" value="1"/>
</dbReference>
<evidence type="ECO:0000256" key="10">
    <source>
        <dbReference type="RuleBase" id="RU003756"/>
    </source>
</evidence>
<dbReference type="SUPFAM" id="SSF53150">
    <property type="entry name" value="DNA repair protein MutS, domain II"/>
    <property type="match status" value="1"/>
</dbReference>
<dbReference type="InterPro" id="IPR007861">
    <property type="entry name" value="DNA_mismatch_repair_MutS_clamp"/>
</dbReference>
<gene>
    <name evidence="9 12" type="primary">mutS</name>
    <name evidence="12" type="ORF">GM661_10100</name>
</gene>
<keyword evidence="6 9" id="KW-0238">DNA-binding</keyword>
<dbReference type="SUPFAM" id="SSF52540">
    <property type="entry name" value="P-loop containing nucleoside triphosphate hydrolases"/>
    <property type="match status" value="1"/>
</dbReference>
<dbReference type="InterPro" id="IPR027417">
    <property type="entry name" value="P-loop_NTPase"/>
</dbReference>
<sequence>MAELTPMMKQYKSIKKKYQDSILFYRLGDFYEMFFEDAEIAARILDLALTARNKGGGEKAAMAGVPYHSADTYIAKLIKNGYKVAICEQIEDPDEASGIVERDVIRVITPGTVIENDMLEDKNNNFLAAAVYYEDTIGFSYIDISTGDFYVTELFKTQSSKLWDEIDRIRPAEIIVEEDLADGEFLNNYQQVNKILINKREIFNLKKSYEILQKHFKIQSLIGFGIEDMPAAIAAAGEILHFINNTQKRSLKHLDKISLYTLNNYMVLDTATRKNLELTSTIRSHRKNGSLLDVLDKTVTSMGGRLIRKWINQPLINKEEIDRRLEAVEELKDNFIFLQKLRDALDGVYDLERILTKVTYGSANARDLTALRYSLTKLPFIFEALSLFEDSHLLSGLCDEIDTLDDLGELLTKALVEEPPTTVREGGIIEKGFNEELDQLRTMCGEGKDWITNLQKSERERTGISSLKVGFNKVFGYYLEVTKANLDKVPDDYTRKQTLANSERYITPELKEKEAMILGAEDKINDLEYRLFVSVRDKVADNIQRIKKSAGIIATADVLSSFALSAIENDYVSPIINDSNEINIEQGRHPVVEKMLNENFVPNDTILDNEENRFLIITGPNMSGKSTYMRQVALIVLMAQIGSFVPASKAVIGLVDRIFTRVGASDDLTTGQSTFMVEMNEVANIVNNASQKSLIILDEVGRGTSTYDGLSIAWAVSQYINDPREIGARSLFATHYHELTRLEEEFNGIKNYSVLVEEDNSGVHFLHKIVQGKANESYGIEVARLAGLPDELINNARQILKQLEQNDNEIKEVAVSGEDLTETNLNKENMVISNNTVQEIDRKQLSLFESNKLICEKIKEKEIINLTPLEALNFLYELQQEVKEINDQN</sequence>
<dbReference type="NCBIfam" id="TIGR01070">
    <property type="entry name" value="mutS1"/>
    <property type="match status" value="1"/>
</dbReference>
<dbReference type="EMBL" id="CP046640">
    <property type="protein sequence ID" value="QTL98305.1"/>
    <property type="molecule type" value="Genomic_DNA"/>
</dbReference>
<evidence type="ECO:0000313" key="13">
    <source>
        <dbReference type="Proteomes" id="UP000665020"/>
    </source>
</evidence>
<keyword evidence="5 9" id="KW-0067">ATP-binding</keyword>
<dbReference type="InterPro" id="IPR007695">
    <property type="entry name" value="DNA_mismatch_repair_MutS-lik_N"/>
</dbReference>
<dbReference type="Pfam" id="PF05188">
    <property type="entry name" value="MutS_II"/>
    <property type="match status" value="1"/>
</dbReference>
<dbReference type="PIRSF" id="PIRSF037677">
    <property type="entry name" value="DNA_mis_repair_Msh6"/>
    <property type="match status" value="1"/>
</dbReference>
<dbReference type="PANTHER" id="PTHR11361">
    <property type="entry name" value="DNA MISMATCH REPAIR PROTEIN MUTS FAMILY MEMBER"/>
    <property type="match status" value="1"/>
</dbReference>
<keyword evidence="3 9" id="KW-0547">Nucleotide-binding</keyword>
<evidence type="ECO:0000256" key="3">
    <source>
        <dbReference type="ARBA" id="ARBA00022741"/>
    </source>
</evidence>
<feature type="domain" description="DNA mismatch repair proteins mutS family" evidence="11">
    <location>
        <begin position="693"/>
        <end position="709"/>
    </location>
</feature>
<dbReference type="RefSeq" id="WP_230866746.1">
    <property type="nucleotide sequence ID" value="NZ_CP046640.1"/>
</dbReference>
<dbReference type="GO" id="GO:0140664">
    <property type="term" value="F:ATP-dependent DNA damage sensor activity"/>
    <property type="evidence" value="ECO:0007669"/>
    <property type="project" value="InterPro"/>
</dbReference>
<dbReference type="HAMAP" id="MF_00096">
    <property type="entry name" value="MutS"/>
    <property type="match status" value="1"/>
</dbReference>
<dbReference type="Pfam" id="PF01624">
    <property type="entry name" value="MutS_I"/>
    <property type="match status" value="1"/>
</dbReference>
<dbReference type="InterPro" id="IPR036678">
    <property type="entry name" value="MutS_con_dom_sf"/>
</dbReference>
<proteinExistence type="inferred from homology"/>
<dbReference type="AlphaFoldDB" id="A0A8A7KDX4"/>
<dbReference type="InterPro" id="IPR045076">
    <property type="entry name" value="MutS"/>
</dbReference>
<comment type="function">
    <text evidence="8 9">This protein is involved in the repair of mismatches in DNA. It is possible that it carries out the mismatch recognition step. This protein has a weak ATPase activity.</text>
</comment>
<dbReference type="Pfam" id="PF05192">
    <property type="entry name" value="MutS_III"/>
    <property type="match status" value="1"/>
</dbReference>
<dbReference type="KEGG" id="ifn:GM661_10100"/>
<dbReference type="SMART" id="SM00534">
    <property type="entry name" value="MUTSac"/>
    <property type="match status" value="1"/>
</dbReference>
<evidence type="ECO:0000256" key="4">
    <source>
        <dbReference type="ARBA" id="ARBA00022763"/>
    </source>
</evidence>